<proteinExistence type="predicted"/>
<comment type="caution">
    <text evidence="1">The sequence shown here is derived from an EMBL/GenBank/DDBJ whole genome shotgun (WGS) entry which is preliminary data.</text>
</comment>
<keyword evidence="2" id="KW-1185">Reference proteome</keyword>
<evidence type="ECO:0000313" key="1">
    <source>
        <dbReference type="EMBL" id="KAJ7014333.1"/>
    </source>
</evidence>
<dbReference type="AlphaFoldDB" id="A0AAD6WIM6"/>
<evidence type="ECO:0000313" key="2">
    <source>
        <dbReference type="Proteomes" id="UP001164929"/>
    </source>
</evidence>
<dbReference type="EMBL" id="JAQIZT010000001">
    <property type="protein sequence ID" value="KAJ7014333.1"/>
    <property type="molecule type" value="Genomic_DNA"/>
</dbReference>
<accession>A0AAD6WIM6</accession>
<name>A0AAD6WIM6_9ROSI</name>
<organism evidence="1 2">
    <name type="scientific">Populus alba x Populus x berolinensis</name>
    <dbReference type="NCBI Taxonomy" id="444605"/>
    <lineage>
        <taxon>Eukaryota</taxon>
        <taxon>Viridiplantae</taxon>
        <taxon>Streptophyta</taxon>
        <taxon>Embryophyta</taxon>
        <taxon>Tracheophyta</taxon>
        <taxon>Spermatophyta</taxon>
        <taxon>Magnoliopsida</taxon>
        <taxon>eudicotyledons</taxon>
        <taxon>Gunneridae</taxon>
        <taxon>Pentapetalae</taxon>
        <taxon>rosids</taxon>
        <taxon>fabids</taxon>
        <taxon>Malpighiales</taxon>
        <taxon>Salicaceae</taxon>
        <taxon>Saliceae</taxon>
        <taxon>Populus</taxon>
    </lineage>
</organism>
<sequence length="209" mass="23608">MQYPSTKDNFKTHVGSLAEVSEQSPALSARHLKFNKETKNELMIASPTRLHKFLQTIRFNNLLLKELYLPWSGQGMFLSSVVIQIDDGILVGIGFFDQVQGTDKIAAEVKGVPACSKDLCESKLKCKSLSLALVWLTNSFDFSFFIRNCVSLPCEKKLASHMSPVHSFNCKLWPKTDEKDSSITFVEKELSRLLFLLVIRGRTVNNDVF</sequence>
<protein>
    <submittedName>
        <fullName evidence="1">Uncharacterized protein</fullName>
    </submittedName>
</protein>
<dbReference type="Proteomes" id="UP001164929">
    <property type="component" value="Chromosome 1"/>
</dbReference>
<gene>
    <name evidence="1" type="ORF">NC653_003828</name>
</gene>
<reference evidence="1 2" key="1">
    <citation type="journal article" date="2023" name="Mol. Ecol. Resour.">
        <title>Chromosome-level genome assembly of a triploid poplar Populus alba 'Berolinensis'.</title>
        <authorList>
            <person name="Chen S."/>
            <person name="Yu Y."/>
            <person name="Wang X."/>
            <person name="Wang S."/>
            <person name="Zhang T."/>
            <person name="Zhou Y."/>
            <person name="He R."/>
            <person name="Meng N."/>
            <person name="Wang Y."/>
            <person name="Liu W."/>
            <person name="Liu Z."/>
            <person name="Liu J."/>
            <person name="Guo Q."/>
            <person name="Huang H."/>
            <person name="Sederoff R.R."/>
            <person name="Wang G."/>
            <person name="Qu G."/>
            <person name="Chen S."/>
        </authorList>
    </citation>
    <scope>NUCLEOTIDE SEQUENCE [LARGE SCALE GENOMIC DNA]</scope>
    <source>
        <strain evidence="1">SC-2020</strain>
    </source>
</reference>